<dbReference type="KEGG" id="hir:HETIRDRAFT_121112"/>
<dbReference type="PROSITE" id="PS00028">
    <property type="entry name" value="ZINC_FINGER_C2H2_1"/>
    <property type="match status" value="1"/>
</dbReference>
<dbReference type="EMBL" id="KI925456">
    <property type="protein sequence ID" value="ETW84880.1"/>
    <property type="molecule type" value="Genomic_DNA"/>
</dbReference>
<evidence type="ECO:0000256" key="1">
    <source>
        <dbReference type="PROSITE-ProRule" id="PRU00042"/>
    </source>
</evidence>
<dbReference type="GO" id="GO:0008270">
    <property type="term" value="F:zinc ion binding"/>
    <property type="evidence" value="ECO:0007669"/>
    <property type="project" value="UniProtKB-KW"/>
</dbReference>
<proteinExistence type="predicted"/>
<dbReference type="PROSITE" id="PS50157">
    <property type="entry name" value="ZINC_FINGER_C2H2_2"/>
    <property type="match status" value="1"/>
</dbReference>
<reference evidence="4 5" key="1">
    <citation type="journal article" date="2012" name="New Phytol.">
        <title>Insight into trade-off between wood decay and parasitism from the genome of a fungal forest pathogen.</title>
        <authorList>
            <person name="Olson A."/>
            <person name="Aerts A."/>
            <person name="Asiegbu F."/>
            <person name="Belbahri L."/>
            <person name="Bouzid O."/>
            <person name="Broberg A."/>
            <person name="Canback B."/>
            <person name="Coutinho P.M."/>
            <person name="Cullen D."/>
            <person name="Dalman K."/>
            <person name="Deflorio G."/>
            <person name="van Diepen L.T."/>
            <person name="Dunand C."/>
            <person name="Duplessis S."/>
            <person name="Durling M."/>
            <person name="Gonthier P."/>
            <person name="Grimwood J."/>
            <person name="Fossdal C.G."/>
            <person name="Hansson D."/>
            <person name="Henrissat B."/>
            <person name="Hietala A."/>
            <person name="Himmelstrand K."/>
            <person name="Hoffmeister D."/>
            <person name="Hogberg N."/>
            <person name="James T.Y."/>
            <person name="Karlsson M."/>
            <person name="Kohler A."/>
            <person name="Kues U."/>
            <person name="Lee Y.H."/>
            <person name="Lin Y.C."/>
            <person name="Lind M."/>
            <person name="Lindquist E."/>
            <person name="Lombard V."/>
            <person name="Lucas S."/>
            <person name="Lunden K."/>
            <person name="Morin E."/>
            <person name="Murat C."/>
            <person name="Park J."/>
            <person name="Raffaello T."/>
            <person name="Rouze P."/>
            <person name="Salamov A."/>
            <person name="Schmutz J."/>
            <person name="Solheim H."/>
            <person name="Stahlberg J."/>
            <person name="Velez H."/>
            <person name="de Vries R.P."/>
            <person name="Wiebenga A."/>
            <person name="Woodward S."/>
            <person name="Yakovlev I."/>
            <person name="Garbelotto M."/>
            <person name="Martin F."/>
            <person name="Grigoriev I.V."/>
            <person name="Stenlid J."/>
        </authorList>
    </citation>
    <scope>NUCLEOTIDE SEQUENCE [LARGE SCALE GENOMIC DNA]</scope>
    <source>
        <strain evidence="4 5">TC 32-1</strain>
    </source>
</reference>
<dbReference type="GeneID" id="20666732"/>
<organism evidence="4 5">
    <name type="scientific">Heterobasidion irregulare (strain TC 32-1)</name>
    <dbReference type="NCBI Taxonomy" id="747525"/>
    <lineage>
        <taxon>Eukaryota</taxon>
        <taxon>Fungi</taxon>
        <taxon>Dikarya</taxon>
        <taxon>Basidiomycota</taxon>
        <taxon>Agaricomycotina</taxon>
        <taxon>Agaricomycetes</taxon>
        <taxon>Russulales</taxon>
        <taxon>Bondarzewiaceae</taxon>
        <taxon>Heterobasidion</taxon>
        <taxon>Heterobasidion annosum species complex</taxon>
    </lineage>
</organism>
<sequence>MSCYPSDWSSWVQEEFSTPGAGPSWFASNDAEVLSEDSAGARVLSHGIDYTQPYNTRAPGSLIPAIPLQTAPVLGPPLSVTPIPIPAALPAWASTSTPAPLAPHHWATTKFPGHAMIRPRNPPPCIVQSFAATIAPTATTTELALAMPAAVATPAITSGYPAPDDISIARSIPPDAQWSNVSAWEGTVNRFTSPWMDMARSNLRWDAVAMLQAPRKRMLDAEEQQPLKRAKVGQGFEEMTRGVSESRGAPEGEEIVGKGNAKEVGGRVRSEGREKAWSWERRYRRIAPKPAPRLVEAAGGLRPMPVVVPQVYGNALHNNNQRSTTSTHWVNNPAGKPVIEPVPLWCGGPSASTPADDQGETREPDDHDHGHDERQYQLGDEPALSRVEAAVVIDEKIYGGDIFRCAPCNRTFCRKYDRRRHIVTVHYLGKLPCDWCHIFFYARRDGVTRHKKENCPAMDYEDRDTNPWGWFIAWLTGPHRGGTISRGLASAVFDLLRPGRMESTGVSESQFCVPVHLAKDDTWPEVMCLSNSGLAGSIWGSETSVQLSVNHDSMDSVMSLLSHMTLPTTTSVSVTVEELLSCGVKSSSISSCVPLLGDKSTLIFTRQMPTSLDFSELSFDDDFTVVPSIASVLSMVNLTHVKNLFLASRTDLSYSTVLSMFKIMRSVKLFSFHYWDLEVCFGALEDDNVVQSLETVRIVFNDPPMGFMGSPNVLKPLKKMVAYRAKLGRRLQ</sequence>
<dbReference type="InParanoid" id="W4KHU5"/>
<dbReference type="Proteomes" id="UP000030671">
    <property type="component" value="Unassembled WGS sequence"/>
</dbReference>
<keyword evidence="1" id="KW-0863">Zinc-finger</keyword>
<dbReference type="AlphaFoldDB" id="W4KHU5"/>
<dbReference type="InterPro" id="IPR013087">
    <property type="entry name" value="Znf_C2H2_type"/>
</dbReference>
<gene>
    <name evidence="4" type="ORF">HETIRDRAFT_121112</name>
</gene>
<feature type="region of interest" description="Disordered" evidence="2">
    <location>
        <begin position="345"/>
        <end position="378"/>
    </location>
</feature>
<accession>W4KHU5</accession>
<keyword evidence="1" id="KW-0479">Metal-binding</keyword>
<feature type="domain" description="C2H2-type" evidence="3">
    <location>
        <begin position="403"/>
        <end position="431"/>
    </location>
</feature>
<evidence type="ECO:0000313" key="5">
    <source>
        <dbReference type="Proteomes" id="UP000030671"/>
    </source>
</evidence>
<dbReference type="RefSeq" id="XP_009544506.1">
    <property type="nucleotide sequence ID" value="XM_009546211.1"/>
</dbReference>
<evidence type="ECO:0000259" key="3">
    <source>
        <dbReference type="PROSITE" id="PS50157"/>
    </source>
</evidence>
<evidence type="ECO:0000256" key="2">
    <source>
        <dbReference type="SAM" id="MobiDB-lite"/>
    </source>
</evidence>
<keyword evidence="1" id="KW-0862">Zinc</keyword>
<dbReference type="HOGENOM" id="CLU_378571_0_0_1"/>
<name>W4KHU5_HETIT</name>
<protein>
    <recommendedName>
        <fullName evidence="3">C2H2-type domain-containing protein</fullName>
    </recommendedName>
</protein>
<evidence type="ECO:0000313" key="4">
    <source>
        <dbReference type="EMBL" id="ETW84880.1"/>
    </source>
</evidence>
<feature type="compositionally biased region" description="Basic and acidic residues" evidence="2">
    <location>
        <begin position="359"/>
        <end position="375"/>
    </location>
</feature>
<keyword evidence="5" id="KW-1185">Reference proteome</keyword>